<organism evidence="3 4">
    <name type="scientific">Ramazzottius varieornatus</name>
    <name type="common">Water bear</name>
    <name type="synonym">Tardigrade</name>
    <dbReference type="NCBI Taxonomy" id="947166"/>
    <lineage>
        <taxon>Eukaryota</taxon>
        <taxon>Metazoa</taxon>
        <taxon>Ecdysozoa</taxon>
        <taxon>Tardigrada</taxon>
        <taxon>Eutardigrada</taxon>
        <taxon>Parachela</taxon>
        <taxon>Hypsibioidea</taxon>
        <taxon>Ramazzottiidae</taxon>
        <taxon>Ramazzottius</taxon>
    </lineage>
</organism>
<dbReference type="InterPro" id="IPR009057">
    <property type="entry name" value="Homeodomain-like_sf"/>
</dbReference>
<dbReference type="Pfam" id="PF05225">
    <property type="entry name" value="HTH_psq"/>
    <property type="match status" value="1"/>
</dbReference>
<comment type="caution">
    <text evidence="3">The sequence shown here is derived from an EMBL/GenBank/DDBJ whole genome shotgun (WGS) entry which is preliminary data.</text>
</comment>
<evidence type="ECO:0000256" key="1">
    <source>
        <dbReference type="ARBA" id="ARBA00004123"/>
    </source>
</evidence>
<dbReference type="AlphaFoldDB" id="A0A1D1UHD5"/>
<dbReference type="InterPro" id="IPR007889">
    <property type="entry name" value="HTH_Psq"/>
</dbReference>
<gene>
    <name evidence="3" type="primary">RvY_01680-1</name>
    <name evidence="3" type="synonym">RvY_01680.1</name>
    <name evidence="3" type="ORF">RvY_01680</name>
</gene>
<accession>A0A1D1UHD5</accession>
<feature type="domain" description="HTH psq-type" evidence="2">
    <location>
        <begin position="38"/>
        <end position="72"/>
    </location>
</feature>
<dbReference type="OrthoDB" id="4327074at2759"/>
<evidence type="ECO:0000313" key="3">
    <source>
        <dbReference type="EMBL" id="GAU89086.1"/>
    </source>
</evidence>
<comment type="subcellular location">
    <subcellularLocation>
        <location evidence="1">Nucleus</location>
    </subcellularLocation>
</comment>
<dbReference type="GO" id="GO:0003677">
    <property type="term" value="F:DNA binding"/>
    <property type="evidence" value="ECO:0007669"/>
    <property type="project" value="InterPro"/>
</dbReference>
<keyword evidence="4" id="KW-1185">Reference proteome</keyword>
<proteinExistence type="predicted"/>
<dbReference type="Proteomes" id="UP000186922">
    <property type="component" value="Unassembled WGS sequence"/>
</dbReference>
<dbReference type="Gene3D" id="1.10.10.60">
    <property type="entry name" value="Homeodomain-like"/>
    <property type="match status" value="1"/>
</dbReference>
<protein>
    <recommendedName>
        <fullName evidence="2">HTH psq-type domain-containing protein</fullName>
    </recommendedName>
</protein>
<evidence type="ECO:0000259" key="2">
    <source>
        <dbReference type="Pfam" id="PF05225"/>
    </source>
</evidence>
<reference evidence="3 4" key="1">
    <citation type="journal article" date="2016" name="Nat. Commun.">
        <title>Extremotolerant tardigrade genome and improved radiotolerance of human cultured cells by tardigrade-unique protein.</title>
        <authorList>
            <person name="Hashimoto T."/>
            <person name="Horikawa D.D."/>
            <person name="Saito Y."/>
            <person name="Kuwahara H."/>
            <person name="Kozuka-Hata H."/>
            <person name="Shin-I T."/>
            <person name="Minakuchi Y."/>
            <person name="Ohishi K."/>
            <person name="Motoyama A."/>
            <person name="Aizu T."/>
            <person name="Enomoto A."/>
            <person name="Kondo K."/>
            <person name="Tanaka S."/>
            <person name="Hara Y."/>
            <person name="Koshikawa S."/>
            <person name="Sagara H."/>
            <person name="Miura T."/>
            <person name="Yokobori S."/>
            <person name="Miyagawa K."/>
            <person name="Suzuki Y."/>
            <person name="Kubo T."/>
            <person name="Oyama M."/>
            <person name="Kohara Y."/>
            <person name="Fujiyama A."/>
            <person name="Arakawa K."/>
            <person name="Katayama T."/>
            <person name="Toyoda A."/>
            <person name="Kunieda T."/>
        </authorList>
    </citation>
    <scope>NUCLEOTIDE SEQUENCE [LARGE SCALE GENOMIC DNA]</scope>
    <source>
        <strain evidence="3 4">YOKOZUNA-1</strain>
    </source>
</reference>
<sequence>MAANCSPVTSEAYPSAPALLRSMDKSRKRQYTQAHPGMEAAVTAVNHGTSIRMATERYHLPHTTLANKVNGKHGKKAGRPSTFTMEEEAEITEILVRCSKIGVL</sequence>
<dbReference type="SUPFAM" id="SSF46689">
    <property type="entry name" value="Homeodomain-like"/>
    <property type="match status" value="1"/>
</dbReference>
<evidence type="ECO:0000313" key="4">
    <source>
        <dbReference type="Proteomes" id="UP000186922"/>
    </source>
</evidence>
<dbReference type="EMBL" id="BDGG01000001">
    <property type="protein sequence ID" value="GAU89086.1"/>
    <property type="molecule type" value="Genomic_DNA"/>
</dbReference>
<name>A0A1D1UHD5_RAMVA</name>
<dbReference type="GO" id="GO:0005634">
    <property type="term" value="C:nucleus"/>
    <property type="evidence" value="ECO:0007669"/>
    <property type="project" value="UniProtKB-SubCell"/>
</dbReference>